<protein>
    <submittedName>
        <fullName evidence="2">DUF4465 domain-containing protein</fullName>
    </submittedName>
</protein>
<evidence type="ECO:0000256" key="1">
    <source>
        <dbReference type="SAM" id="Coils"/>
    </source>
</evidence>
<comment type="caution">
    <text evidence="2">The sequence shown here is derived from an EMBL/GenBank/DDBJ whole genome shotgun (WGS) entry which is preliminary data.</text>
</comment>
<dbReference type="Pfam" id="PF14717">
    <property type="entry name" value="DUF4465"/>
    <property type="match status" value="1"/>
</dbReference>
<proteinExistence type="predicted"/>
<dbReference type="InterPro" id="IPR027828">
    <property type="entry name" value="DUF4465"/>
</dbReference>
<sequence>MEKFLRFVFVALLAGALFSCQDYEPYDDSGINSELDRLEEAINDLLASTDALEEDVAALKQIVEALSSNLYIVSVAETGESTVINLSDGSSITINHPSAPETPEALFKDAYVDGDVFVVVLADGTEIRLPMYEDLQFVIDASSIDGVEAGKTVSVSIETKGVDDFSIVKPVGWDVEVSGNDVSVTAPLEGLDYAEYEGTIDFIAVGHGRSVIAKLPVYAYVYRPGTEEVTLDFEGDYYYVRLAEEGDNYGNCFYNVPEDDQWQGMNFISDENYDVFFGTNFSYGGYNMYSGALMVSCSNNMEQGDFNNQLSVFYSDPATGLGGHDGSKYFGVNFTAVGYGELTRINFAGPRKLLRMYVANSTYAYVLMRDGNPFGTGKPFGYETGDWLKIVAYALDENMERIGSAEFYLADFRTADAPGLLEGWHEFDLGSLPRCQFVEFDMQGSDTGDYGLNTPAYFCFDDLVYEGEGESVKVRL</sequence>
<dbReference type="AlphaFoldDB" id="A0A9D9N973"/>
<feature type="coiled-coil region" evidence="1">
    <location>
        <begin position="35"/>
        <end position="69"/>
    </location>
</feature>
<accession>A0A9D9N973</accession>
<evidence type="ECO:0000313" key="2">
    <source>
        <dbReference type="EMBL" id="MBO8464735.1"/>
    </source>
</evidence>
<dbReference type="PROSITE" id="PS51257">
    <property type="entry name" value="PROKAR_LIPOPROTEIN"/>
    <property type="match status" value="1"/>
</dbReference>
<organism evidence="2 3">
    <name type="scientific">Candidatus Merdivivens pullistercoris</name>
    <dbReference type="NCBI Taxonomy" id="2840873"/>
    <lineage>
        <taxon>Bacteria</taxon>
        <taxon>Pseudomonadati</taxon>
        <taxon>Bacteroidota</taxon>
        <taxon>Bacteroidia</taxon>
        <taxon>Bacteroidales</taxon>
        <taxon>Muribaculaceae</taxon>
        <taxon>Muribaculaceae incertae sedis</taxon>
        <taxon>Candidatus Merdivivens</taxon>
    </lineage>
</organism>
<gene>
    <name evidence="2" type="ORF">IAB93_01905</name>
</gene>
<dbReference type="Gene3D" id="2.60.120.1350">
    <property type="entry name" value="Protein of unknown function DUF4465"/>
    <property type="match status" value="1"/>
</dbReference>
<reference evidence="2" key="2">
    <citation type="journal article" date="2021" name="PeerJ">
        <title>Extensive microbial diversity within the chicken gut microbiome revealed by metagenomics and culture.</title>
        <authorList>
            <person name="Gilroy R."/>
            <person name="Ravi A."/>
            <person name="Getino M."/>
            <person name="Pursley I."/>
            <person name="Horton D.L."/>
            <person name="Alikhan N.F."/>
            <person name="Baker D."/>
            <person name="Gharbi K."/>
            <person name="Hall N."/>
            <person name="Watson M."/>
            <person name="Adriaenssens E.M."/>
            <person name="Foster-Nyarko E."/>
            <person name="Jarju S."/>
            <person name="Secka A."/>
            <person name="Antonio M."/>
            <person name="Oren A."/>
            <person name="Chaudhuri R.R."/>
            <person name="La Ragione R."/>
            <person name="Hildebrand F."/>
            <person name="Pallen M.J."/>
        </authorList>
    </citation>
    <scope>NUCLEOTIDE SEQUENCE</scope>
    <source>
        <strain evidence="2">10037</strain>
    </source>
</reference>
<dbReference type="EMBL" id="JADIME010000019">
    <property type="protein sequence ID" value="MBO8464735.1"/>
    <property type="molecule type" value="Genomic_DNA"/>
</dbReference>
<keyword evidence="1" id="KW-0175">Coiled coil</keyword>
<name>A0A9D9N973_9BACT</name>
<evidence type="ECO:0000313" key="3">
    <source>
        <dbReference type="Proteomes" id="UP000823597"/>
    </source>
</evidence>
<reference evidence="2" key="1">
    <citation type="submission" date="2020-10" db="EMBL/GenBank/DDBJ databases">
        <authorList>
            <person name="Gilroy R."/>
        </authorList>
    </citation>
    <scope>NUCLEOTIDE SEQUENCE</scope>
    <source>
        <strain evidence="2">10037</strain>
    </source>
</reference>
<dbReference type="Proteomes" id="UP000823597">
    <property type="component" value="Unassembled WGS sequence"/>
</dbReference>